<comment type="caution">
    <text evidence="2">The sequence shown here is derived from an EMBL/GenBank/DDBJ whole genome shotgun (WGS) entry which is preliminary data.</text>
</comment>
<keyword evidence="3" id="KW-1185">Reference proteome</keyword>
<name>A0A5B7CTL9_PORTR</name>
<dbReference type="Proteomes" id="UP000324222">
    <property type="component" value="Unassembled WGS sequence"/>
</dbReference>
<evidence type="ECO:0000313" key="3">
    <source>
        <dbReference type="Proteomes" id="UP000324222"/>
    </source>
</evidence>
<sequence>MEGEARRQTPPPCFLVPPTVPGGALSTPHDLHDEPATSYSHASFLSNSFRSVGEKRWPEKKIHSFMA</sequence>
<evidence type="ECO:0000256" key="1">
    <source>
        <dbReference type="SAM" id="MobiDB-lite"/>
    </source>
</evidence>
<protein>
    <submittedName>
        <fullName evidence="2">Uncharacterized protein</fullName>
    </submittedName>
</protein>
<feature type="region of interest" description="Disordered" evidence="1">
    <location>
        <begin position="1"/>
        <end position="32"/>
    </location>
</feature>
<proteinExistence type="predicted"/>
<accession>A0A5B7CTL9</accession>
<organism evidence="2 3">
    <name type="scientific">Portunus trituberculatus</name>
    <name type="common">Swimming crab</name>
    <name type="synonym">Neptunus trituberculatus</name>
    <dbReference type="NCBI Taxonomy" id="210409"/>
    <lineage>
        <taxon>Eukaryota</taxon>
        <taxon>Metazoa</taxon>
        <taxon>Ecdysozoa</taxon>
        <taxon>Arthropoda</taxon>
        <taxon>Crustacea</taxon>
        <taxon>Multicrustacea</taxon>
        <taxon>Malacostraca</taxon>
        <taxon>Eumalacostraca</taxon>
        <taxon>Eucarida</taxon>
        <taxon>Decapoda</taxon>
        <taxon>Pleocyemata</taxon>
        <taxon>Brachyura</taxon>
        <taxon>Eubrachyura</taxon>
        <taxon>Portunoidea</taxon>
        <taxon>Portunidae</taxon>
        <taxon>Portuninae</taxon>
        <taxon>Portunus</taxon>
    </lineage>
</organism>
<evidence type="ECO:0000313" key="2">
    <source>
        <dbReference type="EMBL" id="MPC12498.1"/>
    </source>
</evidence>
<dbReference type="AlphaFoldDB" id="A0A5B7CTL9"/>
<gene>
    <name evidence="2" type="ORF">E2C01_005197</name>
</gene>
<dbReference type="EMBL" id="VSRR010000219">
    <property type="protein sequence ID" value="MPC12498.1"/>
    <property type="molecule type" value="Genomic_DNA"/>
</dbReference>
<feature type="compositionally biased region" description="Pro residues" evidence="1">
    <location>
        <begin position="9"/>
        <end position="20"/>
    </location>
</feature>
<reference evidence="2 3" key="1">
    <citation type="submission" date="2019-05" db="EMBL/GenBank/DDBJ databases">
        <title>Another draft genome of Portunus trituberculatus and its Hox gene families provides insights of decapod evolution.</title>
        <authorList>
            <person name="Jeong J.-H."/>
            <person name="Song I."/>
            <person name="Kim S."/>
            <person name="Choi T."/>
            <person name="Kim D."/>
            <person name="Ryu S."/>
            <person name="Kim W."/>
        </authorList>
    </citation>
    <scope>NUCLEOTIDE SEQUENCE [LARGE SCALE GENOMIC DNA]</scope>
    <source>
        <tissue evidence="2">Muscle</tissue>
    </source>
</reference>